<dbReference type="EMBL" id="JAPVOI010000005">
    <property type="protein sequence ID" value="MCZ4093523.1"/>
    <property type="molecule type" value="Genomic_DNA"/>
</dbReference>
<evidence type="ECO:0000313" key="2">
    <source>
        <dbReference type="Proteomes" id="UP001079430"/>
    </source>
</evidence>
<protein>
    <submittedName>
        <fullName evidence="1">Uncharacterized protein</fullName>
    </submittedName>
</protein>
<proteinExistence type="predicted"/>
<gene>
    <name evidence="1" type="ORF">O3W52_27240</name>
</gene>
<organism evidence="1 2">
    <name type="scientific">Sinorhizobium psoraleae</name>
    <dbReference type="NCBI Taxonomy" id="520838"/>
    <lineage>
        <taxon>Bacteria</taxon>
        <taxon>Pseudomonadati</taxon>
        <taxon>Pseudomonadota</taxon>
        <taxon>Alphaproteobacteria</taxon>
        <taxon>Hyphomicrobiales</taxon>
        <taxon>Rhizobiaceae</taxon>
        <taxon>Sinorhizobium/Ensifer group</taxon>
        <taxon>Sinorhizobium</taxon>
    </lineage>
</organism>
<dbReference type="Proteomes" id="UP001079430">
    <property type="component" value="Unassembled WGS sequence"/>
</dbReference>
<sequence>MSLVCFGVNEAREAISGDVQLALAGLSNSPRVAGLPTNSSSTTLAVEAVESDTSRPPISHQAAYWRLYIPAPRADAVACCARLKPPE</sequence>
<accession>A0ABT4KNU9</accession>
<name>A0ABT4KNU9_9HYPH</name>
<reference evidence="1" key="1">
    <citation type="submission" date="2022-10" db="EMBL/GenBank/DDBJ databases">
        <title>Whole genome sequencing of three plant growth promoting bacteria isolated from Vachellia tortilis subsp. raddiana in Morocco.</title>
        <authorList>
            <person name="Hnini M."/>
            <person name="Zouagui R."/>
            <person name="Zouagui H."/>
            <person name="Chemao Elfihri M.-W."/>
            <person name="Ibrahimi A."/>
            <person name="Sbabou L."/>
            <person name="Aurag J."/>
        </authorList>
    </citation>
    <scope>NUCLEOTIDE SEQUENCE</scope>
    <source>
        <strain evidence="1">LMR678</strain>
    </source>
</reference>
<comment type="caution">
    <text evidence="1">The sequence shown here is derived from an EMBL/GenBank/DDBJ whole genome shotgun (WGS) entry which is preliminary data.</text>
</comment>
<keyword evidence="2" id="KW-1185">Reference proteome</keyword>
<evidence type="ECO:0000313" key="1">
    <source>
        <dbReference type="EMBL" id="MCZ4093523.1"/>
    </source>
</evidence>